<dbReference type="EMBL" id="AZLV01000777">
    <property type="protein sequence ID" value="ETJ03904.1"/>
    <property type="molecule type" value="Genomic_DNA"/>
</dbReference>
<keyword evidence="10" id="KW-0175">Coiled coil</keyword>
<evidence type="ECO:0000256" key="3">
    <source>
        <dbReference type="ARBA" id="ARBA00022475"/>
    </source>
</evidence>
<comment type="subcellular location">
    <subcellularLocation>
        <location evidence="1">Cell membrane</location>
        <topology evidence="1">Multi-pass membrane protein</topology>
    </subcellularLocation>
</comment>
<evidence type="ECO:0000256" key="1">
    <source>
        <dbReference type="ARBA" id="ARBA00004651"/>
    </source>
</evidence>
<proteinExistence type="predicted"/>
<feature type="transmembrane region" description="Helical" evidence="11">
    <location>
        <begin position="268"/>
        <end position="287"/>
    </location>
</feature>
<sequence>MTPGPGSSFLLLPLATVCPVASGSMAVCAPFYPGSVAPLFVAVAGLLVIAACNQLAPKVGVASPLILLALGVGVGFLPWVAAVEVEPEIILEMVLPPLLFAAAVSMPVMDFRRELQTVAGLAIGLVVVSALVLGVVIHLLVPAIALPWAIALGAVLSPTDAVAVSIARGSGVSHRIITILEGEGLFNDATALVLLSSAVSAGLMTNEDALEPLTLAGEFLLALAVALVVGWAVGEVAVRVRSRISDSAADTAVSFTVPFLASVPAEHLGGSGLVAAVVAGLVVSYRGPRLLPPSNRRTAQKNWRTVELILEGGVFLVMGLQAYGIVHELTDDPAGAGLGLALLVAVVCGALTVVVRAAFVTPLLAWLAELRRRSVRRVDLGEERIAQFEERLAHACDADEEMLAARNLSTEEWQRALERWRRRLERGRRRQKRARSDLAYFLSQSLGPREGAVIVWAGMRGAVTLAAAQTLPLEAPMRSFMLLVALVVAAGSLVIQGLTLTPFIQLVKPQMASHGADEEERARLMRLLGHAVKDTALAQFIAGQPGELSQAQDPSSAQQAGRAGGTMFSLPSVGKAMYAGQLQAGGEAASESGTLAARQALGTLPREKMRALAKEAIHAQRDALLDARDDGVFSSQTLEAALMRLDAEEVLLDATH</sequence>
<evidence type="ECO:0000256" key="6">
    <source>
        <dbReference type="ARBA" id="ARBA00023053"/>
    </source>
</evidence>
<feature type="transmembrane region" description="Helical" evidence="11">
    <location>
        <begin position="118"/>
        <end position="140"/>
    </location>
</feature>
<keyword evidence="4 11" id="KW-0812">Transmembrane</keyword>
<dbReference type="InterPro" id="IPR018422">
    <property type="entry name" value="Cation/H_exchanger_CPA1"/>
</dbReference>
<feature type="domain" description="Cation/H+ exchanger transmembrane" evidence="12">
    <location>
        <begin position="47"/>
        <end position="363"/>
    </location>
</feature>
<feature type="transmembrane region" description="Helical" evidence="11">
    <location>
        <begin position="65"/>
        <end position="83"/>
    </location>
</feature>
<feature type="transmembrane region" description="Helical" evidence="11">
    <location>
        <begin position="36"/>
        <end position="53"/>
    </location>
</feature>
<evidence type="ECO:0000256" key="4">
    <source>
        <dbReference type="ARBA" id="ARBA00022692"/>
    </source>
</evidence>
<evidence type="ECO:0000256" key="9">
    <source>
        <dbReference type="ARBA" id="ARBA00023201"/>
    </source>
</evidence>
<evidence type="ECO:0000256" key="11">
    <source>
        <dbReference type="SAM" id="Phobius"/>
    </source>
</evidence>
<dbReference type="PANTHER" id="PTHR10110">
    <property type="entry name" value="SODIUM/HYDROGEN EXCHANGER"/>
    <property type="match status" value="1"/>
</dbReference>
<organism evidence="13 14">
    <name type="scientific">Actinomyces urogenitalis DORA_12</name>
    <dbReference type="NCBI Taxonomy" id="1403939"/>
    <lineage>
        <taxon>Bacteria</taxon>
        <taxon>Bacillati</taxon>
        <taxon>Actinomycetota</taxon>
        <taxon>Actinomycetes</taxon>
        <taxon>Actinomycetales</taxon>
        <taxon>Actinomycetaceae</taxon>
        <taxon>Actinomyces</taxon>
    </lineage>
</organism>
<evidence type="ECO:0000256" key="5">
    <source>
        <dbReference type="ARBA" id="ARBA00022989"/>
    </source>
</evidence>
<reference evidence="13 14" key="1">
    <citation type="submission" date="2013-12" db="EMBL/GenBank/DDBJ databases">
        <title>A Varibaculum cambriense genome reconstructed from a premature infant gut community with otherwise low bacterial novelty that shifts toward anaerobic metabolism during the third week of life.</title>
        <authorList>
            <person name="Brown C.T."/>
            <person name="Sharon I."/>
            <person name="Thomas B.C."/>
            <person name="Castelle C.J."/>
            <person name="Morowitz M.J."/>
            <person name="Banfield J.F."/>
        </authorList>
    </citation>
    <scope>NUCLEOTIDE SEQUENCE [LARGE SCALE GENOMIC DNA]</scope>
    <source>
        <strain evidence="14">DORA_12</strain>
    </source>
</reference>
<comment type="caution">
    <text evidence="13">The sequence shown here is derived from an EMBL/GenBank/DDBJ whole genome shotgun (WGS) entry which is preliminary data.</text>
</comment>
<evidence type="ECO:0000313" key="14">
    <source>
        <dbReference type="Proteomes" id="UP000018852"/>
    </source>
</evidence>
<keyword evidence="9" id="KW-0739">Sodium transport</keyword>
<dbReference type="GO" id="GO:0098719">
    <property type="term" value="P:sodium ion import across plasma membrane"/>
    <property type="evidence" value="ECO:0007669"/>
    <property type="project" value="TreeGrafter"/>
</dbReference>
<feature type="transmembrane region" description="Helical" evidence="11">
    <location>
        <begin position="308"/>
        <end position="326"/>
    </location>
</feature>
<evidence type="ECO:0000259" key="12">
    <source>
        <dbReference type="Pfam" id="PF00999"/>
    </source>
</evidence>
<dbReference type="GO" id="GO:0005886">
    <property type="term" value="C:plasma membrane"/>
    <property type="evidence" value="ECO:0007669"/>
    <property type="project" value="UniProtKB-SubCell"/>
</dbReference>
<dbReference type="Proteomes" id="UP000018852">
    <property type="component" value="Unassembled WGS sequence"/>
</dbReference>
<evidence type="ECO:0000256" key="10">
    <source>
        <dbReference type="SAM" id="Coils"/>
    </source>
</evidence>
<dbReference type="InterPro" id="IPR006153">
    <property type="entry name" value="Cation/H_exchanger_TM"/>
</dbReference>
<dbReference type="PANTHER" id="PTHR10110:SF86">
    <property type="entry name" value="SODIUM_HYDROGEN EXCHANGER 7"/>
    <property type="match status" value="1"/>
</dbReference>
<feature type="coiled-coil region" evidence="10">
    <location>
        <begin position="410"/>
        <end position="437"/>
    </location>
</feature>
<dbReference type="Pfam" id="PF00999">
    <property type="entry name" value="Na_H_Exchanger"/>
    <property type="match status" value="1"/>
</dbReference>
<evidence type="ECO:0000256" key="8">
    <source>
        <dbReference type="ARBA" id="ARBA00023136"/>
    </source>
</evidence>
<feature type="transmembrane region" description="Helical" evidence="11">
    <location>
        <begin position="89"/>
        <end position="106"/>
    </location>
</feature>
<dbReference type="GO" id="GO:0051453">
    <property type="term" value="P:regulation of intracellular pH"/>
    <property type="evidence" value="ECO:0007669"/>
    <property type="project" value="TreeGrafter"/>
</dbReference>
<evidence type="ECO:0000256" key="7">
    <source>
        <dbReference type="ARBA" id="ARBA00023065"/>
    </source>
</evidence>
<keyword evidence="5 11" id="KW-1133">Transmembrane helix</keyword>
<name>W1VIL5_9ACTO</name>
<feature type="transmembrane region" description="Helical" evidence="11">
    <location>
        <begin position="146"/>
        <end position="167"/>
    </location>
</feature>
<dbReference type="Gene3D" id="6.10.140.1330">
    <property type="match status" value="1"/>
</dbReference>
<feature type="transmembrane region" description="Helical" evidence="11">
    <location>
        <begin position="479"/>
        <end position="504"/>
    </location>
</feature>
<keyword evidence="3" id="KW-1003">Cell membrane</keyword>
<evidence type="ECO:0000313" key="13">
    <source>
        <dbReference type="EMBL" id="ETJ03904.1"/>
    </source>
</evidence>
<feature type="transmembrane region" description="Helical" evidence="11">
    <location>
        <begin position="338"/>
        <end position="367"/>
    </location>
</feature>
<feature type="transmembrane region" description="Helical" evidence="11">
    <location>
        <begin position="213"/>
        <end position="233"/>
    </location>
</feature>
<protein>
    <submittedName>
        <fullName evidence="13">Monovalent cation/proton antiporter</fullName>
    </submittedName>
</protein>
<dbReference type="GO" id="GO:0015385">
    <property type="term" value="F:sodium:proton antiporter activity"/>
    <property type="evidence" value="ECO:0007669"/>
    <property type="project" value="InterPro"/>
</dbReference>
<dbReference type="PATRIC" id="fig|1403939.3.peg.1045"/>
<dbReference type="GO" id="GO:0015386">
    <property type="term" value="F:potassium:proton antiporter activity"/>
    <property type="evidence" value="ECO:0007669"/>
    <property type="project" value="TreeGrafter"/>
</dbReference>
<evidence type="ECO:0000256" key="2">
    <source>
        <dbReference type="ARBA" id="ARBA00022448"/>
    </source>
</evidence>
<keyword evidence="2" id="KW-0813">Transport</keyword>
<keyword evidence="6" id="KW-0915">Sodium</keyword>
<keyword evidence="7" id="KW-0406">Ion transport</keyword>
<gene>
    <name evidence="13" type="ORF">Q605_AUC00777G0007</name>
</gene>
<accession>W1VIL5</accession>
<keyword evidence="8 11" id="KW-0472">Membrane</keyword>
<dbReference type="AlphaFoldDB" id="W1VIL5"/>